<proteinExistence type="predicted"/>
<organism evidence="2">
    <name type="scientific">Bacillus subtilis subsp. natto</name>
    <dbReference type="NCBI Taxonomy" id="86029"/>
    <lineage>
        <taxon>Bacteria</taxon>
        <taxon>Bacillati</taxon>
        <taxon>Bacillota</taxon>
        <taxon>Bacilli</taxon>
        <taxon>Bacillales</taxon>
        <taxon>Bacillaceae</taxon>
        <taxon>Bacillus</taxon>
    </lineage>
</organism>
<reference evidence="2" key="2">
    <citation type="submission" date="2011-02" db="EMBL/GenBank/DDBJ databases">
        <title>Host Range of a conjugational plasmid pLS20 originated from Bacillus subtilis (natto).</title>
        <authorList>
            <person name="Itaya M."/>
        </authorList>
    </citation>
    <scope>NUCLEOTIDE SEQUENCE</scope>
    <source>
        <strain evidence="2">IFO 3335</strain>
        <plasmid evidence="2">pLS20</plasmid>
    </source>
</reference>
<feature type="region of interest" description="Disordered" evidence="1">
    <location>
        <begin position="16"/>
        <end position="51"/>
    </location>
</feature>
<keyword evidence="2" id="KW-0614">Plasmid</keyword>
<name>E9RJ26_BACNA</name>
<dbReference type="EMBL" id="AB615352">
    <property type="protein sequence ID" value="BAJ76941.1"/>
    <property type="molecule type" value="Genomic_DNA"/>
</dbReference>
<evidence type="ECO:0000256" key="1">
    <source>
        <dbReference type="SAM" id="MobiDB-lite"/>
    </source>
</evidence>
<evidence type="ECO:0000313" key="2">
    <source>
        <dbReference type="EMBL" id="BAJ76941.1"/>
    </source>
</evidence>
<geneLocation type="plasmid" evidence="2">
    <name>pLS20</name>
</geneLocation>
<reference evidence="2" key="1">
    <citation type="journal article" date="2006" name="Biosci. Biotechnol. Biochem.">
        <title>Conjugational transfer kinetics of pLS20 between Bacillus subtilis in liquid medium.</title>
        <authorList>
            <person name="Itaya M."/>
            <person name="Sakaya N."/>
            <person name="Matsunaga S."/>
            <person name="Fujita K."/>
            <person name="Kaneko S."/>
        </authorList>
    </citation>
    <scope>NUCLEOTIDE SEQUENCE</scope>
    <source>
        <strain evidence="2">IFO 3335</strain>
        <plasmid evidence="2">pLS20</plasmid>
    </source>
</reference>
<dbReference type="AlphaFoldDB" id="E9RJ26"/>
<sequence>MEKIKTIEQAREKMKELLADPQYNRPENYPERNADGTILLDENNELHQELR</sequence>
<protein>
    <submittedName>
        <fullName evidence="2">Uncharacterized protein</fullName>
    </submittedName>
</protein>
<dbReference type="RefSeq" id="WP_013603224.1">
    <property type="nucleotide sequence ID" value="NC_015148.1"/>
</dbReference>
<accession>E9RJ26</accession>